<keyword evidence="1" id="KW-0560">Oxidoreductase</keyword>
<dbReference type="GeneID" id="31020355"/>
<comment type="caution">
    <text evidence="4">The sequence shown here is derived from an EMBL/GenBank/DDBJ whole genome shotgun (WGS) entry which is preliminary data.</text>
</comment>
<dbReference type="PANTHER" id="PTHR10366">
    <property type="entry name" value="NAD DEPENDENT EPIMERASE/DEHYDRATASE"/>
    <property type="match status" value="1"/>
</dbReference>
<organism evidence="4 5">
    <name type="scientific">Diplodia corticola</name>
    <dbReference type="NCBI Taxonomy" id="236234"/>
    <lineage>
        <taxon>Eukaryota</taxon>
        <taxon>Fungi</taxon>
        <taxon>Dikarya</taxon>
        <taxon>Ascomycota</taxon>
        <taxon>Pezizomycotina</taxon>
        <taxon>Dothideomycetes</taxon>
        <taxon>Dothideomycetes incertae sedis</taxon>
        <taxon>Botryosphaeriales</taxon>
        <taxon>Botryosphaeriaceae</taxon>
        <taxon>Diplodia</taxon>
    </lineage>
</organism>
<dbReference type="OrthoDB" id="2735536at2759"/>
<dbReference type="STRING" id="236234.A0A1J9QLQ2"/>
<name>A0A1J9QLQ2_9PEZI</name>
<sequence>MPPTVDSIPPGSTVLVTGANGLLGSNITEEFLAAGYHVIGTVRSATRCAWLPAFFSSRTTTSTTTTPRGRFTLHELPDLESEPAYAALLAAHSSISAICLTTSVLDPSQTDPRAVIPAAVRCVLPPLRAAAKAEAGSASAPSVKKVVLTGSAFGAWTPRAGGAGGAAAPRRLTAASYNEEAVAAAWDEGWDEGGKGDAVARGAAVLMAAFVEKERAAWRFVEEEEEARLGFGVDVVLVGTVLGRVLRVEEQGWPSTVGFLAGVWEGGEAARAARAFVKPQFFVDAVDCARVHVVAAVRGDVVGERVYAFGERFSWNGVLRILKRRYPQRTFDDEDEGEGEFLVEAPNERGAGLLRDMGQSGWTILEDSVVKTVETAKLLSSSS</sequence>
<dbReference type="EMBL" id="MNUE01000099">
    <property type="protein sequence ID" value="OJD28994.1"/>
    <property type="molecule type" value="Genomic_DNA"/>
</dbReference>
<evidence type="ECO:0000256" key="1">
    <source>
        <dbReference type="ARBA" id="ARBA00023002"/>
    </source>
</evidence>
<proteinExistence type="inferred from homology"/>
<dbReference type="Proteomes" id="UP000183809">
    <property type="component" value="Unassembled WGS sequence"/>
</dbReference>
<dbReference type="Pfam" id="PF01370">
    <property type="entry name" value="Epimerase"/>
    <property type="match status" value="1"/>
</dbReference>
<dbReference type="SUPFAM" id="SSF51735">
    <property type="entry name" value="NAD(P)-binding Rossmann-fold domains"/>
    <property type="match status" value="1"/>
</dbReference>
<feature type="domain" description="NAD-dependent epimerase/dehydratase" evidence="3">
    <location>
        <begin position="14"/>
        <end position="133"/>
    </location>
</feature>
<reference evidence="4 5" key="1">
    <citation type="submission" date="2016-10" db="EMBL/GenBank/DDBJ databases">
        <title>Proteomics and genomics reveal pathogen-plant mechanisms compatible with a hemibiotrophic lifestyle of Diplodia corticola.</title>
        <authorList>
            <person name="Fernandes I."/>
            <person name="De Jonge R."/>
            <person name="Van De Peer Y."/>
            <person name="Devreese B."/>
            <person name="Alves A."/>
            <person name="Esteves A.C."/>
        </authorList>
    </citation>
    <scope>NUCLEOTIDE SEQUENCE [LARGE SCALE GENOMIC DNA]</scope>
    <source>
        <strain evidence="4 5">CBS 112549</strain>
    </source>
</reference>
<dbReference type="Gene3D" id="3.40.50.720">
    <property type="entry name" value="NAD(P)-binding Rossmann-like Domain"/>
    <property type="match status" value="1"/>
</dbReference>
<dbReference type="AlphaFoldDB" id="A0A1J9QLQ2"/>
<dbReference type="InterPro" id="IPR001509">
    <property type="entry name" value="Epimerase_deHydtase"/>
</dbReference>
<comment type="similarity">
    <text evidence="2">Belongs to the NAD(P)-dependent epimerase/dehydratase family. Dihydroflavonol-4-reductase subfamily.</text>
</comment>
<dbReference type="GO" id="GO:0016616">
    <property type="term" value="F:oxidoreductase activity, acting on the CH-OH group of donors, NAD or NADP as acceptor"/>
    <property type="evidence" value="ECO:0007669"/>
    <property type="project" value="TreeGrafter"/>
</dbReference>
<evidence type="ECO:0000313" key="5">
    <source>
        <dbReference type="Proteomes" id="UP000183809"/>
    </source>
</evidence>
<evidence type="ECO:0000313" key="4">
    <source>
        <dbReference type="EMBL" id="OJD28994.1"/>
    </source>
</evidence>
<accession>A0A1J9QLQ2</accession>
<evidence type="ECO:0000259" key="3">
    <source>
        <dbReference type="Pfam" id="PF01370"/>
    </source>
</evidence>
<evidence type="ECO:0000256" key="2">
    <source>
        <dbReference type="ARBA" id="ARBA00023445"/>
    </source>
</evidence>
<gene>
    <name evidence="4" type="ORF">BKCO1_990005</name>
</gene>
<dbReference type="RefSeq" id="XP_020125254.1">
    <property type="nucleotide sequence ID" value="XM_020280091.1"/>
</dbReference>
<dbReference type="InterPro" id="IPR050425">
    <property type="entry name" value="NAD(P)_dehydrat-like"/>
</dbReference>
<protein>
    <submittedName>
        <fullName evidence="4">Nad-dependent epimerase dehydratase</fullName>
    </submittedName>
</protein>
<dbReference type="PANTHER" id="PTHR10366:SF562">
    <property type="entry name" value="ALDEHYDE REDUCTASE II (AFU_ORTHOLOGUE AFUA_1G11360)"/>
    <property type="match status" value="1"/>
</dbReference>
<dbReference type="InterPro" id="IPR036291">
    <property type="entry name" value="NAD(P)-bd_dom_sf"/>
</dbReference>
<keyword evidence="5" id="KW-1185">Reference proteome</keyword>